<evidence type="ECO:0000313" key="3">
    <source>
        <dbReference type="Proteomes" id="UP000622475"/>
    </source>
</evidence>
<keyword evidence="3" id="KW-1185">Reference proteome</keyword>
<feature type="signal peptide" evidence="1">
    <location>
        <begin position="1"/>
        <end position="20"/>
    </location>
</feature>
<organism evidence="2 3">
    <name type="scientific">Mucilaginibacter myungsuensis</name>
    <dbReference type="NCBI Taxonomy" id="649104"/>
    <lineage>
        <taxon>Bacteria</taxon>
        <taxon>Pseudomonadati</taxon>
        <taxon>Bacteroidota</taxon>
        <taxon>Sphingobacteriia</taxon>
        <taxon>Sphingobacteriales</taxon>
        <taxon>Sphingobacteriaceae</taxon>
        <taxon>Mucilaginibacter</taxon>
    </lineage>
</organism>
<reference evidence="2" key="1">
    <citation type="submission" date="2020-10" db="EMBL/GenBank/DDBJ databases">
        <title>Mucilaginibacter mali sp. nov., isolated from rhizosphere soil of apple orchard.</title>
        <authorList>
            <person name="Lee J.-S."/>
            <person name="Kim H.S."/>
            <person name="Kim J.-S."/>
        </authorList>
    </citation>
    <scope>NUCLEOTIDE SEQUENCE</scope>
    <source>
        <strain evidence="2">KCTC 22746</strain>
    </source>
</reference>
<dbReference type="EMBL" id="JADFFL010000002">
    <property type="protein sequence ID" value="MBE9661161.1"/>
    <property type="molecule type" value="Genomic_DNA"/>
</dbReference>
<dbReference type="RefSeq" id="WP_194110364.1">
    <property type="nucleotide sequence ID" value="NZ_JADFFL010000002.1"/>
</dbReference>
<evidence type="ECO:0000313" key="2">
    <source>
        <dbReference type="EMBL" id="MBE9661161.1"/>
    </source>
</evidence>
<feature type="chain" id="PRO_5036818759" evidence="1">
    <location>
        <begin position="21"/>
        <end position="285"/>
    </location>
</feature>
<evidence type="ECO:0000256" key="1">
    <source>
        <dbReference type="SAM" id="SignalP"/>
    </source>
</evidence>
<comment type="caution">
    <text evidence="2">The sequence shown here is derived from an EMBL/GenBank/DDBJ whole genome shotgun (WGS) entry which is preliminary data.</text>
</comment>
<keyword evidence="1" id="KW-0732">Signal</keyword>
<protein>
    <submittedName>
        <fullName evidence="2">Uncharacterized protein</fullName>
    </submittedName>
</protein>
<gene>
    <name evidence="2" type="ORF">IRJ16_04640</name>
</gene>
<dbReference type="Proteomes" id="UP000622475">
    <property type="component" value="Unassembled WGS sequence"/>
</dbReference>
<proteinExistence type="predicted"/>
<accession>A0A929PVL9</accession>
<dbReference type="AlphaFoldDB" id="A0A929PVL9"/>
<sequence length="285" mass="32329">MTKTLLTLITLFTIIFSASAQQKDLKKITDSIETEGKLLYNSEWASWHGSDIFHAKYPAKMSRSRGFLSYDTGKGMVNVIFTEGEDPTVLALINFGYDQDINKYQVDTTSRKFNKTEAELFKIRLASIKKIMSDTLVRPYNNANVNFVPIILNGEKRVYVLTGPKISGVVLFGNDCLIRFNKNDEIKSVEKQHKALIPITTRATDGQISDAGIHNHLDEYSPFMTAIDICTMMLYEKMTTWRQHIVTTKNYVSTWDCTANKLTIQTQDAWKKANEAKSKPGTSQN</sequence>
<name>A0A929PVL9_9SPHI</name>